<feature type="transmembrane region" description="Helical" evidence="6">
    <location>
        <begin position="85"/>
        <end position="112"/>
    </location>
</feature>
<dbReference type="Pfam" id="PF03706">
    <property type="entry name" value="LPG_synthase_TM"/>
    <property type="match status" value="1"/>
</dbReference>
<dbReference type="AlphaFoldDB" id="T1A682"/>
<feature type="non-terminal residue" evidence="7">
    <location>
        <position position="177"/>
    </location>
</feature>
<feature type="transmembrane region" description="Helical" evidence="6">
    <location>
        <begin position="132"/>
        <end position="151"/>
    </location>
</feature>
<keyword evidence="2" id="KW-1003">Cell membrane</keyword>
<dbReference type="EMBL" id="AUZX01008379">
    <property type="protein sequence ID" value="EQD56146.1"/>
    <property type="molecule type" value="Genomic_DNA"/>
</dbReference>
<keyword evidence="4 6" id="KW-1133">Transmembrane helix</keyword>
<evidence type="ECO:0008006" key="8">
    <source>
        <dbReference type="Google" id="ProtNLM"/>
    </source>
</evidence>
<evidence type="ECO:0000256" key="4">
    <source>
        <dbReference type="ARBA" id="ARBA00022989"/>
    </source>
</evidence>
<sequence length="177" mass="19117">VYVFTAMGLLLLLHMHATGRSFDALQIIFLASLPFPLVLVLVLRRGSVFKRLHGLLRPIVGKRLMAEGAASLDDELQAALRRSGALLLAGSVQLMAFVSASFEVWFALRLFGHPVSVETALVLESLTQAVRYVAFIVPAGIGVQEVAFVLFGHMLGVGTDMALAVSMAKRLREVLCG</sequence>
<dbReference type="InterPro" id="IPR022791">
    <property type="entry name" value="L-PG_synthase/AglD"/>
</dbReference>
<keyword evidence="5 6" id="KW-0472">Membrane</keyword>
<comment type="subcellular location">
    <subcellularLocation>
        <location evidence="1">Cell membrane</location>
        <topology evidence="1">Multi-pass membrane protein</topology>
    </subcellularLocation>
</comment>
<accession>T1A682</accession>
<name>T1A682_9ZZZZ</name>
<reference evidence="7" key="2">
    <citation type="journal article" date="2014" name="ISME J.">
        <title>Microbial stratification in low pH oxic and suboxic macroscopic growths along an acid mine drainage.</title>
        <authorList>
            <person name="Mendez-Garcia C."/>
            <person name="Mesa V."/>
            <person name="Sprenger R.R."/>
            <person name="Richter M."/>
            <person name="Diez M.S."/>
            <person name="Solano J."/>
            <person name="Bargiela R."/>
            <person name="Golyshina O.V."/>
            <person name="Manteca A."/>
            <person name="Ramos J.L."/>
            <person name="Gallego J.R."/>
            <person name="Llorente I."/>
            <person name="Martins Dos Santos V.A."/>
            <person name="Jensen O.N."/>
            <person name="Pelaez A.I."/>
            <person name="Sanchez J."/>
            <person name="Ferrer M."/>
        </authorList>
    </citation>
    <scope>NUCLEOTIDE SEQUENCE</scope>
</reference>
<feature type="non-terminal residue" evidence="7">
    <location>
        <position position="1"/>
    </location>
</feature>
<keyword evidence="3 6" id="KW-0812">Transmembrane</keyword>
<comment type="caution">
    <text evidence="7">The sequence shown here is derived from an EMBL/GenBank/DDBJ whole genome shotgun (WGS) entry which is preliminary data.</text>
</comment>
<protein>
    <recommendedName>
        <fullName evidence="8">Flippase-like domain-containing protein</fullName>
    </recommendedName>
</protein>
<organism evidence="7">
    <name type="scientific">mine drainage metagenome</name>
    <dbReference type="NCBI Taxonomy" id="410659"/>
    <lineage>
        <taxon>unclassified sequences</taxon>
        <taxon>metagenomes</taxon>
        <taxon>ecological metagenomes</taxon>
    </lineage>
</organism>
<gene>
    <name evidence="7" type="ORF">B1A_11678</name>
</gene>
<feature type="transmembrane region" description="Helical" evidence="6">
    <location>
        <begin position="27"/>
        <end position="43"/>
    </location>
</feature>
<evidence type="ECO:0000256" key="6">
    <source>
        <dbReference type="SAM" id="Phobius"/>
    </source>
</evidence>
<evidence type="ECO:0000256" key="5">
    <source>
        <dbReference type="ARBA" id="ARBA00023136"/>
    </source>
</evidence>
<proteinExistence type="predicted"/>
<evidence type="ECO:0000313" key="7">
    <source>
        <dbReference type="EMBL" id="EQD56146.1"/>
    </source>
</evidence>
<evidence type="ECO:0000256" key="1">
    <source>
        <dbReference type="ARBA" id="ARBA00004651"/>
    </source>
</evidence>
<reference evidence="7" key="1">
    <citation type="submission" date="2013-08" db="EMBL/GenBank/DDBJ databases">
        <authorList>
            <person name="Mendez C."/>
            <person name="Richter M."/>
            <person name="Ferrer M."/>
            <person name="Sanchez J."/>
        </authorList>
    </citation>
    <scope>NUCLEOTIDE SEQUENCE</scope>
</reference>
<evidence type="ECO:0000256" key="3">
    <source>
        <dbReference type="ARBA" id="ARBA00022692"/>
    </source>
</evidence>
<evidence type="ECO:0000256" key="2">
    <source>
        <dbReference type="ARBA" id="ARBA00022475"/>
    </source>
</evidence>